<evidence type="ECO:0000256" key="1">
    <source>
        <dbReference type="ARBA" id="ARBA00004651"/>
    </source>
</evidence>
<keyword evidence="8" id="KW-1185">Reference proteome</keyword>
<feature type="transmembrane region" description="Helical" evidence="6">
    <location>
        <begin position="52"/>
        <end position="79"/>
    </location>
</feature>
<dbReference type="InterPro" id="IPR003841">
    <property type="entry name" value="Na/Pi_transpt"/>
</dbReference>
<feature type="transmembrane region" description="Helical" evidence="6">
    <location>
        <begin position="182"/>
        <end position="200"/>
    </location>
</feature>
<proteinExistence type="predicted"/>
<dbReference type="KEGG" id="sper:EW093_10605"/>
<dbReference type="NCBIfam" id="TIGR00704">
    <property type="entry name" value="NaPi_cotrn_rel"/>
    <property type="match status" value="1"/>
</dbReference>
<feature type="transmembrane region" description="Helical" evidence="6">
    <location>
        <begin position="262"/>
        <end position="280"/>
    </location>
</feature>
<dbReference type="SUPFAM" id="SSF109755">
    <property type="entry name" value="PhoU-like"/>
    <property type="match status" value="1"/>
</dbReference>
<feature type="transmembrane region" description="Helical" evidence="6">
    <location>
        <begin position="7"/>
        <end position="25"/>
    </location>
</feature>
<feature type="transmembrane region" description="Helical" evidence="6">
    <location>
        <begin position="231"/>
        <end position="250"/>
    </location>
</feature>
<evidence type="ECO:0000256" key="3">
    <source>
        <dbReference type="ARBA" id="ARBA00022692"/>
    </source>
</evidence>
<dbReference type="OrthoDB" id="9763003at2"/>
<feature type="transmembrane region" description="Helical" evidence="6">
    <location>
        <begin position="144"/>
        <end position="162"/>
    </location>
</feature>
<dbReference type="InterPro" id="IPR038078">
    <property type="entry name" value="PhoU-like_sf"/>
</dbReference>
<evidence type="ECO:0000313" key="7">
    <source>
        <dbReference type="EMBL" id="QEN05143.1"/>
    </source>
</evidence>
<keyword evidence="4 6" id="KW-1133">Transmembrane helix</keyword>
<dbReference type="GO" id="GO:0005436">
    <property type="term" value="F:sodium:phosphate symporter activity"/>
    <property type="evidence" value="ECO:0007669"/>
    <property type="project" value="InterPro"/>
</dbReference>
<reference evidence="7 8" key="2">
    <citation type="submission" date="2019-09" db="EMBL/GenBank/DDBJ databases">
        <title>Complete Genome Sequence and Methylome Analysis of free living Spirochaetas.</title>
        <authorList>
            <person name="Leshcheva N."/>
            <person name="Mikheeva N."/>
        </authorList>
    </citation>
    <scope>NUCLEOTIDE SEQUENCE [LARGE SCALE GENOMIC DNA]</scope>
    <source>
        <strain evidence="7 8">P</strain>
    </source>
</reference>
<name>A0A5C1QAJ3_9SPIO</name>
<feature type="transmembrane region" description="Helical" evidence="6">
    <location>
        <begin position="207"/>
        <end position="225"/>
    </location>
</feature>
<accession>A0A5C1QAJ3</accession>
<dbReference type="RefSeq" id="WP_149568384.1">
    <property type="nucleotide sequence ID" value="NZ_CP035807.1"/>
</dbReference>
<comment type="subcellular location">
    <subcellularLocation>
        <location evidence="1">Cell membrane</location>
        <topology evidence="1">Multi-pass membrane protein</topology>
    </subcellularLocation>
</comment>
<dbReference type="NCBIfam" id="NF037997">
    <property type="entry name" value="Na_Pi_symport"/>
    <property type="match status" value="1"/>
</dbReference>
<dbReference type="PANTHER" id="PTHR10010">
    <property type="entry name" value="SOLUTE CARRIER FAMILY 34 SODIUM PHOSPHATE , MEMBER 2-RELATED"/>
    <property type="match status" value="1"/>
</dbReference>
<keyword evidence="3 6" id="KW-0812">Transmembrane</keyword>
<evidence type="ECO:0000256" key="2">
    <source>
        <dbReference type="ARBA" id="ARBA00022475"/>
    </source>
</evidence>
<protein>
    <submittedName>
        <fullName evidence="7">Na/Pi cotransporter family protein</fullName>
    </submittedName>
</protein>
<feature type="transmembrane region" description="Helical" evidence="6">
    <location>
        <begin position="292"/>
        <end position="315"/>
    </location>
</feature>
<dbReference type="GO" id="GO:0005886">
    <property type="term" value="C:plasma membrane"/>
    <property type="evidence" value="ECO:0007669"/>
    <property type="project" value="UniProtKB-SubCell"/>
</dbReference>
<reference evidence="7 8" key="1">
    <citation type="submission" date="2019-02" db="EMBL/GenBank/DDBJ databases">
        <authorList>
            <person name="Fomenkov A."/>
            <person name="Dubinina G."/>
            <person name="Grabovich M."/>
            <person name="Vincze T."/>
            <person name="Roberts R.J."/>
        </authorList>
    </citation>
    <scope>NUCLEOTIDE SEQUENCE [LARGE SCALE GENOMIC DNA]</scope>
    <source>
        <strain evidence="7 8">P</strain>
    </source>
</reference>
<dbReference type="GO" id="GO:0044341">
    <property type="term" value="P:sodium-dependent phosphate transport"/>
    <property type="evidence" value="ECO:0007669"/>
    <property type="project" value="InterPro"/>
</dbReference>
<sequence>MSTIFTSIILILEIVGCLGIFLYGMKIMSDGIQKAAGDKLQSVLNMMTSNRFMAVLTGVFVTAIVQSSSASTVMVVSFVNASLLNLTQAIGVIMGANIGTTVTSWIIAVIGKVSMSHIAIPCIGIGMPMMMFSKKGSKKNWGEFFVGFGLLFLGLSLLKDLLPGKSEAAAFMASLEQLTDLGYLSILLFVAVGAIATIIIHSSSATMGVILILVGTDGAGIGLPFEVAAAMALGSNIGTTIDAFLASIAANTAAKRAAMVHILFNVFGTILALIFFYPFLKLVNYIIPGDDPRFTLAMFHTIFNVTATLIFVWFIPQFAKLVTRIVRESEVEYKDQPYTLEYMNTGFQDMPEIYLLKAKNEVRMMSDIVQKMYSSYRESICGDLSDFENALNIMKKQEDYTDQMQEELSQFLLACTKDNLNDDGFTNAASLMRIVNELESIGDSCYKLMIILNKQHEQNLKFHETAIEDLKPYEELVAGFLNDVVHNLSVKDENYKIADAQSTEEKINSYRSTLKKAARRQIQGGSDVKAELLYIDLLRQIEHIGDFCMNIMQEMENMK</sequence>
<evidence type="ECO:0000313" key="8">
    <source>
        <dbReference type="Proteomes" id="UP000323824"/>
    </source>
</evidence>
<dbReference type="InterPro" id="IPR004633">
    <property type="entry name" value="NaPi_cotrn-rel/YqeW-like"/>
</dbReference>
<organism evidence="7 8">
    <name type="scientific">Thiospirochaeta perfilievii</name>
    <dbReference type="NCBI Taxonomy" id="252967"/>
    <lineage>
        <taxon>Bacteria</taxon>
        <taxon>Pseudomonadati</taxon>
        <taxon>Spirochaetota</taxon>
        <taxon>Spirochaetia</taxon>
        <taxon>Spirochaetales</taxon>
        <taxon>Spirochaetaceae</taxon>
        <taxon>Thiospirochaeta</taxon>
    </lineage>
</organism>
<evidence type="ECO:0000256" key="4">
    <source>
        <dbReference type="ARBA" id="ARBA00022989"/>
    </source>
</evidence>
<dbReference type="EMBL" id="CP035807">
    <property type="protein sequence ID" value="QEN05143.1"/>
    <property type="molecule type" value="Genomic_DNA"/>
</dbReference>
<feature type="transmembrane region" description="Helical" evidence="6">
    <location>
        <begin position="86"/>
        <end position="108"/>
    </location>
</feature>
<dbReference type="Pfam" id="PF02690">
    <property type="entry name" value="Na_Pi_cotrans"/>
    <property type="match status" value="1"/>
</dbReference>
<keyword evidence="5 6" id="KW-0472">Membrane</keyword>
<dbReference type="Proteomes" id="UP000323824">
    <property type="component" value="Chromosome"/>
</dbReference>
<dbReference type="Gene3D" id="1.20.58.220">
    <property type="entry name" value="Phosphate transport system protein phou homolog 2, domain 2"/>
    <property type="match status" value="1"/>
</dbReference>
<dbReference type="PANTHER" id="PTHR10010:SF46">
    <property type="entry name" value="SODIUM-DEPENDENT PHOSPHATE TRANSPORT PROTEIN 2B"/>
    <property type="match status" value="1"/>
</dbReference>
<gene>
    <name evidence="7" type="ORF">EW093_10605</name>
</gene>
<dbReference type="AlphaFoldDB" id="A0A5C1QAJ3"/>
<keyword evidence="2" id="KW-1003">Cell membrane</keyword>
<evidence type="ECO:0000256" key="6">
    <source>
        <dbReference type="SAM" id="Phobius"/>
    </source>
</evidence>
<evidence type="ECO:0000256" key="5">
    <source>
        <dbReference type="ARBA" id="ARBA00023136"/>
    </source>
</evidence>